<sequence length="207" mass="21701">MTRTLTARLRGKVIAPLTLAAALALSGCVAPVGPVEITRFHAADIAALGQGTIRVEPAQGQMENMEFRTYAMAVSRELTRVGYVEPLPGESGSRQVALLRLERQRYQPQRESGPVSVGVGGSTGSYGSGVGVGIGIDLSGPPPEQVATKLSVIIIDRASGKHLWEGRASFVVRADSPMAQTSLGAAKMTEALFKGFPGESGETILVK</sequence>
<feature type="chain" id="PRO_5045287899" evidence="1">
    <location>
        <begin position="21"/>
        <end position="207"/>
    </location>
</feature>
<protein>
    <submittedName>
        <fullName evidence="3">DUF4136 domain-containing protein</fullName>
    </submittedName>
</protein>
<dbReference type="Proteomes" id="UP001165583">
    <property type="component" value="Unassembled WGS sequence"/>
</dbReference>
<accession>A0ABT2IA10</accession>
<keyword evidence="4" id="KW-1185">Reference proteome</keyword>
<dbReference type="EMBL" id="JANZXA010000017">
    <property type="protein sequence ID" value="MCT2401665.1"/>
    <property type="molecule type" value="Genomic_DNA"/>
</dbReference>
<proteinExistence type="predicted"/>
<keyword evidence="1" id="KW-0732">Signal</keyword>
<evidence type="ECO:0000259" key="2">
    <source>
        <dbReference type="Pfam" id="PF13590"/>
    </source>
</evidence>
<reference evidence="3" key="1">
    <citation type="submission" date="2022-09" db="EMBL/GenBank/DDBJ databases">
        <title>Novosphingobium sp. Nov., a polycyclic aromatic hydrocarbon-degrading bacterium isolated form mangrove sediments in HongKong.</title>
        <authorList>
            <person name="Hu Z."/>
        </authorList>
    </citation>
    <scope>NUCLEOTIDE SEQUENCE</scope>
    <source>
        <strain evidence="3">HK4-1</strain>
    </source>
</reference>
<dbReference type="Pfam" id="PF13590">
    <property type="entry name" value="DUF4136"/>
    <property type="match status" value="1"/>
</dbReference>
<organism evidence="3 4">
    <name type="scientific">Novosphingobium mangrovi</name>
    <name type="common">ex Huang et al. 2023</name>
    <dbReference type="NCBI Taxonomy" id="2976432"/>
    <lineage>
        <taxon>Bacteria</taxon>
        <taxon>Pseudomonadati</taxon>
        <taxon>Pseudomonadota</taxon>
        <taxon>Alphaproteobacteria</taxon>
        <taxon>Sphingomonadales</taxon>
        <taxon>Sphingomonadaceae</taxon>
        <taxon>Novosphingobium</taxon>
    </lineage>
</organism>
<evidence type="ECO:0000313" key="4">
    <source>
        <dbReference type="Proteomes" id="UP001165583"/>
    </source>
</evidence>
<dbReference type="PROSITE" id="PS51257">
    <property type="entry name" value="PROKAR_LIPOPROTEIN"/>
    <property type="match status" value="1"/>
</dbReference>
<feature type="domain" description="DUF4136" evidence="2">
    <location>
        <begin position="60"/>
        <end position="198"/>
    </location>
</feature>
<evidence type="ECO:0000256" key="1">
    <source>
        <dbReference type="SAM" id="SignalP"/>
    </source>
</evidence>
<comment type="caution">
    <text evidence="3">The sequence shown here is derived from an EMBL/GenBank/DDBJ whole genome shotgun (WGS) entry which is preliminary data.</text>
</comment>
<gene>
    <name evidence="3" type="ORF">NZK81_19100</name>
</gene>
<feature type="signal peptide" evidence="1">
    <location>
        <begin position="1"/>
        <end position="20"/>
    </location>
</feature>
<evidence type="ECO:0000313" key="3">
    <source>
        <dbReference type="EMBL" id="MCT2401665.1"/>
    </source>
</evidence>
<name>A0ABT2IA10_9SPHN</name>
<dbReference type="RefSeq" id="WP_260047689.1">
    <property type="nucleotide sequence ID" value="NZ_JANZXA010000017.1"/>
</dbReference>
<dbReference type="InterPro" id="IPR025411">
    <property type="entry name" value="DUF4136"/>
</dbReference>